<organism evidence="2 3">
    <name type="scientific">Parvularcula dongshanensis</name>
    <dbReference type="NCBI Taxonomy" id="1173995"/>
    <lineage>
        <taxon>Bacteria</taxon>
        <taxon>Pseudomonadati</taxon>
        <taxon>Pseudomonadota</taxon>
        <taxon>Alphaproteobacteria</taxon>
        <taxon>Parvularculales</taxon>
        <taxon>Parvularculaceae</taxon>
        <taxon>Parvularcula</taxon>
    </lineage>
</organism>
<dbReference type="AlphaFoldDB" id="A0A840I7W9"/>
<keyword evidence="3" id="KW-1185">Reference proteome</keyword>
<proteinExistence type="predicted"/>
<accession>A0A840I7W9</accession>
<gene>
    <name evidence="2" type="ORF">GGQ59_002977</name>
</gene>
<reference evidence="2 3" key="1">
    <citation type="submission" date="2020-08" db="EMBL/GenBank/DDBJ databases">
        <title>Genomic Encyclopedia of Type Strains, Phase IV (KMG-IV): sequencing the most valuable type-strain genomes for metagenomic binning, comparative biology and taxonomic classification.</title>
        <authorList>
            <person name="Goeker M."/>
        </authorList>
    </citation>
    <scope>NUCLEOTIDE SEQUENCE [LARGE SCALE GENOMIC DNA]</scope>
    <source>
        <strain evidence="2 3">DSM 102850</strain>
    </source>
</reference>
<evidence type="ECO:0000313" key="2">
    <source>
        <dbReference type="EMBL" id="MBB4660425.1"/>
    </source>
</evidence>
<feature type="transmembrane region" description="Helical" evidence="1">
    <location>
        <begin position="88"/>
        <end position="105"/>
    </location>
</feature>
<name>A0A840I7W9_9PROT</name>
<keyword evidence="1" id="KW-0812">Transmembrane</keyword>
<evidence type="ECO:0000256" key="1">
    <source>
        <dbReference type="SAM" id="Phobius"/>
    </source>
</evidence>
<comment type="caution">
    <text evidence="2">The sequence shown here is derived from an EMBL/GenBank/DDBJ whole genome shotgun (WGS) entry which is preliminary data.</text>
</comment>
<feature type="transmembrane region" description="Helical" evidence="1">
    <location>
        <begin position="52"/>
        <end position="68"/>
    </location>
</feature>
<sequence>MNNSEDPWDALAALESTNDRLARRMRWPIWRHFAGGLLMTLMVAAVALPRDVAAVVFVTAMVLMLLIVRDDKKRHGMFVSGYQRGRTVWIVAAISVLIFSALVIVLTQFENPTDDPWFWVTLSIVALGTSGLSWIWERVYRADVREGRL</sequence>
<feature type="transmembrane region" description="Helical" evidence="1">
    <location>
        <begin position="29"/>
        <end position="46"/>
    </location>
</feature>
<dbReference type="Proteomes" id="UP000563524">
    <property type="component" value="Unassembled WGS sequence"/>
</dbReference>
<keyword evidence="1" id="KW-1133">Transmembrane helix</keyword>
<protein>
    <submittedName>
        <fullName evidence="2">Flp pilus assembly protein TadB</fullName>
    </submittedName>
</protein>
<feature type="transmembrane region" description="Helical" evidence="1">
    <location>
        <begin position="117"/>
        <end position="136"/>
    </location>
</feature>
<dbReference type="RefSeq" id="WP_183819956.1">
    <property type="nucleotide sequence ID" value="NZ_JACHOB010000014.1"/>
</dbReference>
<dbReference type="EMBL" id="JACHOB010000014">
    <property type="protein sequence ID" value="MBB4660425.1"/>
    <property type="molecule type" value="Genomic_DNA"/>
</dbReference>
<evidence type="ECO:0000313" key="3">
    <source>
        <dbReference type="Proteomes" id="UP000563524"/>
    </source>
</evidence>
<keyword evidence="1" id="KW-0472">Membrane</keyword>